<dbReference type="InterPro" id="IPR013216">
    <property type="entry name" value="Methyltransf_11"/>
</dbReference>
<feature type="compositionally biased region" description="Basic and acidic residues" evidence="6">
    <location>
        <begin position="1"/>
        <end position="12"/>
    </location>
</feature>
<feature type="active site" description="Nucleophile" evidence="4">
    <location>
        <position position="403"/>
    </location>
</feature>
<evidence type="ECO:0000256" key="6">
    <source>
        <dbReference type="SAM" id="MobiDB-lite"/>
    </source>
</evidence>
<dbReference type="InterPro" id="IPR010280">
    <property type="entry name" value="U5_MeTrfase_fam"/>
</dbReference>
<dbReference type="EMBL" id="JACHIA010000003">
    <property type="protein sequence ID" value="MBB6069812.1"/>
    <property type="molecule type" value="Genomic_DNA"/>
</dbReference>
<dbReference type="InterPro" id="IPR029063">
    <property type="entry name" value="SAM-dependent_MTases_sf"/>
</dbReference>
<evidence type="ECO:0000256" key="5">
    <source>
        <dbReference type="PROSITE-ProRule" id="PRU10015"/>
    </source>
</evidence>
<dbReference type="InterPro" id="IPR030391">
    <property type="entry name" value="MeTrfase_TrmA_CS"/>
</dbReference>
<dbReference type="PROSITE" id="PS50926">
    <property type="entry name" value="TRAM"/>
    <property type="match status" value="1"/>
</dbReference>
<dbReference type="PROSITE" id="PS01231">
    <property type="entry name" value="TRMA_2"/>
    <property type="match status" value="1"/>
</dbReference>
<sequence length="445" mass="47723">MSDRRGGRDRGRSARPAPGPRRPRPPVQLRIDSIAAGGEGVGRLADGRVCFVHRTAPGDLAEVQLTETRDRWTRGTLLRVIEPSPERREAVCPFYARCGGCTLEHLTYDAQLAAKGRIVGDALTRIGGVAVEAPEVVPSPREFRYRNRVSFALRRTEHGRVEAGFHALGAPDEIVDLDGSCLLFEEAIARVWDGIRANWGPDARRLPSGAQLRLTLRASANGEVSLLVEGGFHPGRPLELIAAVPGLVAIWHRPGENKAELIAGAPGLPETWGDETVELSGAAFLQVNRAAAELLEAHVLSLVGDVAGRTVVDAYCGVGLHARRLARAGARVTGIELDPDAVAEARRSAPEGAVFISGYVEAVLAEHLPADLVILNPPRAGIAAEAADALAAQPAERIIYISCNPATLARDIRRLGPGYRMESLRSFDLFPQTAHVESVVLLVRA</sequence>
<feature type="binding site" evidence="4">
    <location>
        <position position="336"/>
    </location>
    <ligand>
        <name>S-adenosyl-L-methionine</name>
        <dbReference type="ChEBI" id="CHEBI:59789"/>
    </ligand>
</feature>
<dbReference type="RefSeq" id="WP_170036057.1">
    <property type="nucleotide sequence ID" value="NZ_JABDTL010000002.1"/>
</dbReference>
<reference evidence="8 9" key="1">
    <citation type="submission" date="2020-08" db="EMBL/GenBank/DDBJ databases">
        <title>Genomic Encyclopedia of Type Strains, Phase IV (KMG-IV): sequencing the most valuable type-strain genomes for metagenomic binning, comparative biology and taxonomic classification.</title>
        <authorList>
            <person name="Goeker M."/>
        </authorList>
    </citation>
    <scope>NUCLEOTIDE SEQUENCE [LARGE SCALE GENOMIC DNA]</scope>
    <source>
        <strain evidence="8 9">DSM 29007</strain>
    </source>
</reference>
<proteinExistence type="inferred from homology"/>
<dbReference type="SUPFAM" id="SSF50249">
    <property type="entry name" value="Nucleic acid-binding proteins"/>
    <property type="match status" value="1"/>
</dbReference>
<feature type="binding site" evidence="4">
    <location>
        <position position="286"/>
    </location>
    <ligand>
        <name>S-adenosyl-L-methionine</name>
        <dbReference type="ChEBI" id="CHEBI:59789"/>
    </ligand>
</feature>
<organism evidence="8 9">
    <name type="scientific">Longimicrobium terrae</name>
    <dbReference type="NCBI Taxonomy" id="1639882"/>
    <lineage>
        <taxon>Bacteria</taxon>
        <taxon>Pseudomonadati</taxon>
        <taxon>Gemmatimonadota</taxon>
        <taxon>Longimicrobiia</taxon>
        <taxon>Longimicrobiales</taxon>
        <taxon>Longimicrobiaceae</taxon>
        <taxon>Longimicrobium</taxon>
    </lineage>
</organism>
<keyword evidence="1 4" id="KW-0489">Methyltransferase</keyword>
<gene>
    <name evidence="8" type="ORF">HNQ61_001429</name>
</gene>
<evidence type="ECO:0000256" key="2">
    <source>
        <dbReference type="ARBA" id="ARBA00022679"/>
    </source>
</evidence>
<keyword evidence="9" id="KW-1185">Reference proteome</keyword>
<protein>
    <submittedName>
        <fullName evidence="8">23S rRNA (Uracil1939-C5)-methyltransferase</fullName>
        <ecNumber evidence="8">2.1.1.190</ecNumber>
    </submittedName>
</protein>
<evidence type="ECO:0000259" key="7">
    <source>
        <dbReference type="PROSITE" id="PS50926"/>
    </source>
</evidence>
<evidence type="ECO:0000256" key="1">
    <source>
        <dbReference type="ARBA" id="ARBA00022603"/>
    </source>
</evidence>
<dbReference type="InterPro" id="IPR012340">
    <property type="entry name" value="NA-bd_OB-fold"/>
</dbReference>
<feature type="domain" description="TRAM" evidence="7">
    <location>
        <begin position="15"/>
        <end position="79"/>
    </location>
</feature>
<dbReference type="GO" id="GO:0070475">
    <property type="term" value="P:rRNA base methylation"/>
    <property type="evidence" value="ECO:0007669"/>
    <property type="project" value="TreeGrafter"/>
</dbReference>
<dbReference type="SUPFAM" id="SSF53335">
    <property type="entry name" value="S-adenosyl-L-methionine-dependent methyltransferases"/>
    <property type="match status" value="1"/>
</dbReference>
<dbReference type="Proteomes" id="UP000582837">
    <property type="component" value="Unassembled WGS sequence"/>
</dbReference>
<feature type="binding site" evidence="4">
    <location>
        <position position="315"/>
    </location>
    <ligand>
        <name>S-adenosyl-L-methionine</name>
        <dbReference type="ChEBI" id="CHEBI:59789"/>
    </ligand>
</feature>
<keyword evidence="3 4" id="KW-0949">S-adenosyl-L-methionine</keyword>
<dbReference type="EC" id="2.1.1.190" evidence="8"/>
<evidence type="ECO:0000256" key="4">
    <source>
        <dbReference type="PROSITE-ProRule" id="PRU01024"/>
    </source>
</evidence>
<evidence type="ECO:0000256" key="3">
    <source>
        <dbReference type="ARBA" id="ARBA00022691"/>
    </source>
</evidence>
<feature type="binding site" evidence="4">
    <location>
        <position position="376"/>
    </location>
    <ligand>
        <name>S-adenosyl-L-methionine</name>
        <dbReference type="ChEBI" id="CHEBI:59789"/>
    </ligand>
</feature>
<dbReference type="Pfam" id="PF05958">
    <property type="entry name" value="tRNA_U5-meth_tr"/>
    <property type="match status" value="1"/>
</dbReference>
<dbReference type="InterPro" id="IPR002792">
    <property type="entry name" value="TRAM_dom"/>
</dbReference>
<dbReference type="PANTHER" id="PTHR11061">
    <property type="entry name" value="RNA M5U METHYLTRANSFERASE"/>
    <property type="match status" value="1"/>
</dbReference>
<name>A0A841GQM6_9BACT</name>
<dbReference type="Pfam" id="PF01938">
    <property type="entry name" value="TRAM"/>
    <property type="match status" value="1"/>
</dbReference>
<comment type="caution">
    <text evidence="8">The sequence shown here is derived from an EMBL/GenBank/DDBJ whole genome shotgun (WGS) entry which is preliminary data.</text>
</comment>
<dbReference type="Gene3D" id="3.40.50.150">
    <property type="entry name" value="Vaccinia Virus protein VP39"/>
    <property type="match status" value="1"/>
</dbReference>
<dbReference type="PANTHER" id="PTHR11061:SF30">
    <property type="entry name" value="TRNA (URACIL(54)-C(5))-METHYLTRANSFERASE"/>
    <property type="match status" value="1"/>
</dbReference>
<dbReference type="PROSITE" id="PS51687">
    <property type="entry name" value="SAM_MT_RNA_M5U"/>
    <property type="match status" value="1"/>
</dbReference>
<dbReference type="AlphaFoldDB" id="A0A841GQM6"/>
<dbReference type="Gene3D" id="2.40.50.1070">
    <property type="match status" value="1"/>
</dbReference>
<dbReference type="Pfam" id="PF08241">
    <property type="entry name" value="Methyltransf_11"/>
    <property type="match status" value="1"/>
</dbReference>
<feature type="active site" evidence="5">
    <location>
        <position position="403"/>
    </location>
</feature>
<dbReference type="GO" id="GO:0070041">
    <property type="term" value="F:rRNA (uridine-C5-)-methyltransferase activity"/>
    <property type="evidence" value="ECO:0007669"/>
    <property type="project" value="TreeGrafter"/>
</dbReference>
<evidence type="ECO:0000313" key="8">
    <source>
        <dbReference type="EMBL" id="MBB6069812.1"/>
    </source>
</evidence>
<comment type="similarity">
    <text evidence="4">Belongs to the class I-like SAM-binding methyltransferase superfamily. RNA M5U methyltransferase family.</text>
</comment>
<feature type="region of interest" description="Disordered" evidence="6">
    <location>
        <begin position="1"/>
        <end position="27"/>
    </location>
</feature>
<dbReference type="Gene3D" id="2.40.50.140">
    <property type="entry name" value="Nucleic acid-binding proteins"/>
    <property type="match status" value="1"/>
</dbReference>
<keyword evidence="2 4" id="KW-0808">Transferase</keyword>
<dbReference type="InterPro" id="IPR030390">
    <property type="entry name" value="MeTrfase_TrmA_AS"/>
</dbReference>
<evidence type="ECO:0000313" key="9">
    <source>
        <dbReference type="Proteomes" id="UP000582837"/>
    </source>
</evidence>
<accession>A0A841GQM6</accession>
<dbReference type="PROSITE" id="PS01230">
    <property type="entry name" value="TRMA_1"/>
    <property type="match status" value="1"/>
</dbReference>